<accession>A0A0D0CI23</accession>
<sequence>MGAEDAKSSKGIRRVELISRNLSWIFLLSLLTCGTEKLSQRRVDWRPRTHQSTFNSLYFETGRRERALTKRLKVRIITKCWDMIPFIFALFQESKDPALDPAP</sequence>
<organism evidence="1 2">
    <name type="scientific">Collybiopsis luxurians FD-317 M1</name>
    <dbReference type="NCBI Taxonomy" id="944289"/>
    <lineage>
        <taxon>Eukaryota</taxon>
        <taxon>Fungi</taxon>
        <taxon>Dikarya</taxon>
        <taxon>Basidiomycota</taxon>
        <taxon>Agaricomycotina</taxon>
        <taxon>Agaricomycetes</taxon>
        <taxon>Agaricomycetidae</taxon>
        <taxon>Agaricales</taxon>
        <taxon>Marasmiineae</taxon>
        <taxon>Omphalotaceae</taxon>
        <taxon>Collybiopsis</taxon>
        <taxon>Collybiopsis luxurians</taxon>
    </lineage>
</organism>
<dbReference type="Proteomes" id="UP000053593">
    <property type="component" value="Unassembled WGS sequence"/>
</dbReference>
<dbReference type="HOGENOM" id="CLU_2264062_0_0_1"/>
<dbReference type="AlphaFoldDB" id="A0A0D0CI23"/>
<proteinExistence type="predicted"/>
<name>A0A0D0CI23_9AGAR</name>
<reference evidence="1 2" key="1">
    <citation type="submission" date="2014-04" db="EMBL/GenBank/DDBJ databases">
        <title>Evolutionary Origins and Diversification of the Mycorrhizal Mutualists.</title>
        <authorList>
            <consortium name="DOE Joint Genome Institute"/>
            <consortium name="Mycorrhizal Genomics Consortium"/>
            <person name="Kohler A."/>
            <person name="Kuo A."/>
            <person name="Nagy L.G."/>
            <person name="Floudas D."/>
            <person name="Copeland A."/>
            <person name="Barry K.W."/>
            <person name="Cichocki N."/>
            <person name="Veneault-Fourrey C."/>
            <person name="LaButti K."/>
            <person name="Lindquist E.A."/>
            <person name="Lipzen A."/>
            <person name="Lundell T."/>
            <person name="Morin E."/>
            <person name="Murat C."/>
            <person name="Riley R."/>
            <person name="Ohm R."/>
            <person name="Sun H."/>
            <person name="Tunlid A."/>
            <person name="Henrissat B."/>
            <person name="Grigoriev I.V."/>
            <person name="Hibbett D.S."/>
            <person name="Martin F."/>
        </authorList>
    </citation>
    <scope>NUCLEOTIDE SEQUENCE [LARGE SCALE GENOMIC DNA]</scope>
    <source>
        <strain evidence="1 2">FD-317 M1</strain>
    </source>
</reference>
<dbReference type="EMBL" id="KN834768">
    <property type="protein sequence ID" value="KIK62309.1"/>
    <property type="molecule type" value="Genomic_DNA"/>
</dbReference>
<evidence type="ECO:0000313" key="2">
    <source>
        <dbReference type="Proteomes" id="UP000053593"/>
    </source>
</evidence>
<evidence type="ECO:0000313" key="1">
    <source>
        <dbReference type="EMBL" id="KIK62309.1"/>
    </source>
</evidence>
<keyword evidence="2" id="KW-1185">Reference proteome</keyword>
<protein>
    <submittedName>
        <fullName evidence="1">Uncharacterized protein</fullName>
    </submittedName>
</protein>
<gene>
    <name evidence="1" type="ORF">GYMLUDRAFT_555900</name>
</gene>